<evidence type="ECO:0000313" key="2">
    <source>
        <dbReference type="Proteomes" id="UP001476798"/>
    </source>
</evidence>
<evidence type="ECO:0000313" key="1">
    <source>
        <dbReference type="EMBL" id="MEQ2172572.1"/>
    </source>
</evidence>
<keyword evidence="2" id="KW-1185">Reference proteome</keyword>
<dbReference type="Proteomes" id="UP001476798">
    <property type="component" value="Unassembled WGS sequence"/>
</dbReference>
<proteinExistence type="predicted"/>
<comment type="caution">
    <text evidence="1">The sequence shown here is derived from an EMBL/GenBank/DDBJ whole genome shotgun (WGS) entry which is preliminary data.</text>
</comment>
<protein>
    <submittedName>
        <fullName evidence="1">Uncharacterized protein</fullName>
    </submittedName>
</protein>
<accession>A0ABV0NQR3</accession>
<sequence>MSVPGEIRVPKKPVSSVQRSELSDLWSYNAPRCKASGVLTFPSHDVHLCPRHREAVAVMHLLFPSLSKSQSPLIILAKPGMKSALLSELFVWKMFELLVLRGVHKSKKFHYCKVVFMRHVVQMNRLHKRSSY</sequence>
<name>A0ABV0NQR3_9TELE</name>
<dbReference type="EMBL" id="JAHRIO010042289">
    <property type="protein sequence ID" value="MEQ2172572.1"/>
    <property type="molecule type" value="Genomic_DNA"/>
</dbReference>
<gene>
    <name evidence="1" type="ORF">GOODEAATRI_022501</name>
</gene>
<reference evidence="1 2" key="1">
    <citation type="submission" date="2021-06" db="EMBL/GenBank/DDBJ databases">
        <authorList>
            <person name="Palmer J.M."/>
        </authorList>
    </citation>
    <scope>NUCLEOTIDE SEQUENCE [LARGE SCALE GENOMIC DNA]</scope>
    <source>
        <strain evidence="1 2">GA_2019</strain>
        <tissue evidence="1">Muscle</tissue>
    </source>
</reference>
<organism evidence="1 2">
    <name type="scientific">Goodea atripinnis</name>
    <dbReference type="NCBI Taxonomy" id="208336"/>
    <lineage>
        <taxon>Eukaryota</taxon>
        <taxon>Metazoa</taxon>
        <taxon>Chordata</taxon>
        <taxon>Craniata</taxon>
        <taxon>Vertebrata</taxon>
        <taxon>Euteleostomi</taxon>
        <taxon>Actinopterygii</taxon>
        <taxon>Neopterygii</taxon>
        <taxon>Teleostei</taxon>
        <taxon>Neoteleostei</taxon>
        <taxon>Acanthomorphata</taxon>
        <taxon>Ovalentaria</taxon>
        <taxon>Atherinomorphae</taxon>
        <taxon>Cyprinodontiformes</taxon>
        <taxon>Goodeidae</taxon>
        <taxon>Goodea</taxon>
    </lineage>
</organism>